<accession>A0A8K0JWU3</accession>
<keyword evidence="2" id="KW-0472">Membrane</keyword>
<keyword evidence="2" id="KW-1133">Transmembrane helix</keyword>
<dbReference type="PANTHER" id="PTHR11552:SF188">
    <property type="entry name" value="NEITHER INACTIVATION NOR AFTERPOTENTIAL PROTEIN G"/>
    <property type="match status" value="1"/>
</dbReference>
<dbReference type="PANTHER" id="PTHR11552">
    <property type="entry name" value="GLUCOSE-METHANOL-CHOLINE GMC OXIDOREDUCTASE"/>
    <property type="match status" value="1"/>
</dbReference>
<dbReference type="EMBL" id="KZ308184">
    <property type="protein sequence ID" value="KAG8224102.1"/>
    <property type="molecule type" value="Genomic_DNA"/>
</dbReference>
<gene>
    <name evidence="4" type="ORF">J437_LFUL001796</name>
</gene>
<reference evidence="4" key="1">
    <citation type="submission" date="2013-04" db="EMBL/GenBank/DDBJ databases">
        <authorList>
            <person name="Qu J."/>
            <person name="Murali S.C."/>
            <person name="Bandaranaike D."/>
            <person name="Bellair M."/>
            <person name="Blankenburg K."/>
            <person name="Chao H."/>
            <person name="Dinh H."/>
            <person name="Doddapaneni H."/>
            <person name="Downs B."/>
            <person name="Dugan-Rocha S."/>
            <person name="Elkadiri S."/>
            <person name="Gnanaolivu R.D."/>
            <person name="Hernandez B."/>
            <person name="Javaid M."/>
            <person name="Jayaseelan J.C."/>
            <person name="Lee S."/>
            <person name="Li M."/>
            <person name="Ming W."/>
            <person name="Munidasa M."/>
            <person name="Muniz J."/>
            <person name="Nguyen L."/>
            <person name="Ongeri F."/>
            <person name="Osuji N."/>
            <person name="Pu L.-L."/>
            <person name="Puazo M."/>
            <person name="Qu C."/>
            <person name="Quiroz J."/>
            <person name="Raj R."/>
            <person name="Weissenberger G."/>
            <person name="Xin Y."/>
            <person name="Zou X."/>
            <person name="Han Y."/>
            <person name="Richards S."/>
            <person name="Worley K."/>
            <person name="Muzny D."/>
            <person name="Gibbs R."/>
        </authorList>
    </citation>
    <scope>NUCLEOTIDE SEQUENCE</scope>
    <source>
        <strain evidence="4">Sampled in the wild</strain>
    </source>
</reference>
<evidence type="ECO:0000259" key="3">
    <source>
        <dbReference type="Pfam" id="PF00732"/>
    </source>
</evidence>
<name>A0A8K0JWU3_LADFU</name>
<feature type="non-terminal residue" evidence="4">
    <location>
        <position position="1"/>
    </location>
</feature>
<evidence type="ECO:0000256" key="1">
    <source>
        <dbReference type="ARBA" id="ARBA00010790"/>
    </source>
</evidence>
<dbReference type="SUPFAM" id="SSF51905">
    <property type="entry name" value="FAD/NAD(P)-binding domain"/>
    <property type="match status" value="1"/>
</dbReference>
<reference evidence="4" key="2">
    <citation type="submission" date="2017-10" db="EMBL/GenBank/DDBJ databases">
        <title>Ladona fulva Genome sequencing and assembly.</title>
        <authorList>
            <person name="Murali S."/>
            <person name="Richards S."/>
            <person name="Bandaranaike D."/>
            <person name="Bellair M."/>
            <person name="Blankenburg K."/>
            <person name="Chao H."/>
            <person name="Dinh H."/>
            <person name="Doddapaneni H."/>
            <person name="Dugan-Rocha S."/>
            <person name="Elkadiri S."/>
            <person name="Gnanaolivu R."/>
            <person name="Hernandez B."/>
            <person name="Skinner E."/>
            <person name="Javaid M."/>
            <person name="Lee S."/>
            <person name="Li M."/>
            <person name="Ming W."/>
            <person name="Munidasa M."/>
            <person name="Muniz J."/>
            <person name="Nguyen L."/>
            <person name="Hughes D."/>
            <person name="Osuji N."/>
            <person name="Pu L.-L."/>
            <person name="Puazo M."/>
            <person name="Qu C."/>
            <person name="Quiroz J."/>
            <person name="Raj R."/>
            <person name="Weissenberger G."/>
            <person name="Xin Y."/>
            <person name="Zou X."/>
            <person name="Han Y."/>
            <person name="Worley K."/>
            <person name="Muzny D."/>
            <person name="Gibbs R."/>
        </authorList>
    </citation>
    <scope>NUCLEOTIDE SEQUENCE</scope>
    <source>
        <strain evidence="4">Sampled in the wild</strain>
    </source>
</reference>
<dbReference type="InterPro" id="IPR000172">
    <property type="entry name" value="GMC_OxRdtase_N"/>
</dbReference>
<organism evidence="4 5">
    <name type="scientific">Ladona fulva</name>
    <name type="common">Scarce chaser dragonfly</name>
    <name type="synonym">Libellula fulva</name>
    <dbReference type="NCBI Taxonomy" id="123851"/>
    <lineage>
        <taxon>Eukaryota</taxon>
        <taxon>Metazoa</taxon>
        <taxon>Ecdysozoa</taxon>
        <taxon>Arthropoda</taxon>
        <taxon>Hexapoda</taxon>
        <taxon>Insecta</taxon>
        <taxon>Pterygota</taxon>
        <taxon>Palaeoptera</taxon>
        <taxon>Odonata</taxon>
        <taxon>Epiprocta</taxon>
        <taxon>Anisoptera</taxon>
        <taxon>Libelluloidea</taxon>
        <taxon>Libellulidae</taxon>
        <taxon>Ladona</taxon>
    </lineage>
</organism>
<dbReference type="GO" id="GO:0016614">
    <property type="term" value="F:oxidoreductase activity, acting on CH-OH group of donors"/>
    <property type="evidence" value="ECO:0007669"/>
    <property type="project" value="InterPro"/>
</dbReference>
<evidence type="ECO:0000256" key="2">
    <source>
        <dbReference type="SAM" id="Phobius"/>
    </source>
</evidence>
<feature type="transmembrane region" description="Helical" evidence="2">
    <location>
        <begin position="28"/>
        <end position="52"/>
    </location>
</feature>
<evidence type="ECO:0000313" key="5">
    <source>
        <dbReference type="Proteomes" id="UP000792457"/>
    </source>
</evidence>
<dbReference type="Proteomes" id="UP000792457">
    <property type="component" value="Unassembled WGS sequence"/>
</dbReference>
<comment type="caution">
    <text evidence="4">The sequence shown here is derived from an EMBL/GenBank/DDBJ whole genome shotgun (WGS) entry which is preliminary data.</text>
</comment>
<evidence type="ECO:0000313" key="4">
    <source>
        <dbReference type="EMBL" id="KAG8224102.1"/>
    </source>
</evidence>
<feature type="domain" description="Glucose-methanol-choline oxidoreductase N-terminal" evidence="3">
    <location>
        <begin position="64"/>
        <end position="370"/>
    </location>
</feature>
<keyword evidence="2" id="KW-0812">Transmembrane</keyword>
<dbReference type="InterPro" id="IPR012132">
    <property type="entry name" value="GMC_OxRdtase"/>
</dbReference>
<dbReference type="Pfam" id="PF00732">
    <property type="entry name" value="GMC_oxred_N"/>
    <property type="match status" value="1"/>
</dbReference>
<comment type="similarity">
    <text evidence="1">Belongs to the GMC oxidoreductase family.</text>
</comment>
<protein>
    <recommendedName>
        <fullName evidence="3">Glucose-methanol-choline oxidoreductase N-terminal domain-containing protein</fullName>
    </recommendedName>
</protein>
<dbReference type="AlphaFoldDB" id="A0A8K0JWU3"/>
<proteinExistence type="inferred from homology"/>
<dbReference type="Gene3D" id="3.50.50.60">
    <property type="entry name" value="FAD/NAD(P)-binding domain"/>
    <property type="match status" value="1"/>
</dbReference>
<dbReference type="Gene3D" id="3.30.560.10">
    <property type="entry name" value="Glucose Oxidase, domain 3"/>
    <property type="match status" value="1"/>
</dbReference>
<sequence length="444" mass="48176">MVSVATQAGTRGAQESRTPTSHAQVVSVYGMMAGSMVLVMALLAIWCAWFAAKPGIVTSPNSTYDYIIVGAGTSGCVLAGRLATLNPSKSVLLVEEGGEFGWLATMPVAAPLLQNSVTNDWQYRTVPQQQSSWGLWNRTSFWPRGKGLGGTGQLNFMLHSLGVREDYDDWRDKYGAFGWDADTLLPYMKRMLSAGTCASTDTGECNAKSSKPRVALESVNPNDSGIASAFLDAGRILGIESDYVGEMEYGFISAKHTISQGQRWSTVHGYLKPEMKRENLNVLLNSHVSQILFSDSEDSTITAEAIKIVDEYEKEVKVITANHEIILSAGSINSAQILLLSGVGPKEHLDDMRIPVVADLPVGHNLFDHLNMPMYVTFESPVSITKMKLSSLRVLWDYMIHSRGYLASSGVQAVGKASSGSGIILFGMGTTDDALRDVANFRPD</sequence>
<dbReference type="OrthoDB" id="269227at2759"/>
<keyword evidence="5" id="KW-1185">Reference proteome</keyword>
<feature type="transmembrane region" description="Helical" evidence="2">
    <location>
        <begin position="64"/>
        <end position="83"/>
    </location>
</feature>
<dbReference type="InterPro" id="IPR036188">
    <property type="entry name" value="FAD/NAD-bd_sf"/>
</dbReference>
<dbReference type="GO" id="GO:0050660">
    <property type="term" value="F:flavin adenine dinucleotide binding"/>
    <property type="evidence" value="ECO:0007669"/>
    <property type="project" value="InterPro"/>
</dbReference>